<dbReference type="SMART" id="SM00382">
    <property type="entry name" value="AAA"/>
    <property type="match status" value="1"/>
</dbReference>
<dbReference type="PROSITE" id="PS50893">
    <property type="entry name" value="ABC_TRANSPORTER_2"/>
    <property type="match status" value="1"/>
</dbReference>
<dbReference type="InterPro" id="IPR050388">
    <property type="entry name" value="ABC_Ni/Peptide_Import"/>
</dbReference>
<feature type="domain" description="ABC transporter" evidence="8">
    <location>
        <begin position="6"/>
        <end position="253"/>
    </location>
</feature>
<dbReference type="NCBIfam" id="TIGR01727">
    <property type="entry name" value="oligo_HPY"/>
    <property type="match status" value="1"/>
</dbReference>
<dbReference type="Gene3D" id="3.40.50.300">
    <property type="entry name" value="P-loop containing nucleotide triphosphate hydrolases"/>
    <property type="match status" value="1"/>
</dbReference>
<dbReference type="FunFam" id="3.40.50.300:FF:000016">
    <property type="entry name" value="Oligopeptide ABC transporter ATP-binding component"/>
    <property type="match status" value="1"/>
</dbReference>
<dbReference type="GO" id="GO:0055085">
    <property type="term" value="P:transmembrane transport"/>
    <property type="evidence" value="ECO:0007669"/>
    <property type="project" value="UniProtKB-ARBA"/>
</dbReference>
<evidence type="ECO:0000256" key="5">
    <source>
        <dbReference type="ARBA" id="ARBA00022741"/>
    </source>
</evidence>
<sequence length="322" mass="34805">MSLLEINDLNVTFTTNDGDVHAVNGLSFGIDKGETLAIVGESGSGKSQTAFAAMGLLAKNGRASGSAKFDGHELLGMNQSQLNKIRSKDMAMIFQDPMTSLNPYLRVSDQMAEVLMLHKGMGKQAAIAESAKMLDAVRIPDAKARISMFPHEFSGGMRQRIMIAMSLLCQPRLLIADEPTTALDVTVQAQIMQLLADIREDFGTAVILITHDLGIVAGFCDRTLVMYGGQIMEEGPTTDIFAAPTHPYTKGLLQAVPRLDQDQGELMTIAGEPPDMSHLPPGCPFSPRCAQVMDHCPTDRPALETNGQRRRACHLPAMEVAP</sequence>
<evidence type="ECO:0000256" key="3">
    <source>
        <dbReference type="ARBA" id="ARBA00022448"/>
    </source>
</evidence>
<evidence type="ECO:0000256" key="4">
    <source>
        <dbReference type="ARBA" id="ARBA00022475"/>
    </source>
</evidence>
<evidence type="ECO:0000259" key="8">
    <source>
        <dbReference type="PROSITE" id="PS50893"/>
    </source>
</evidence>
<comment type="similarity">
    <text evidence="2">Belongs to the ABC transporter superfamily.</text>
</comment>
<dbReference type="CDD" id="cd03257">
    <property type="entry name" value="ABC_NikE_OppD_transporters"/>
    <property type="match status" value="1"/>
</dbReference>
<evidence type="ECO:0000313" key="9">
    <source>
        <dbReference type="EMBL" id="SFS20334.1"/>
    </source>
</evidence>
<name>A0A1I6MXE8_9RHOB</name>
<dbReference type="OrthoDB" id="9802264at2"/>
<gene>
    <name evidence="9" type="ORF">SAMN05444714_2590</name>
</gene>
<accession>A0A1I6MXE8</accession>
<dbReference type="InterPro" id="IPR003439">
    <property type="entry name" value="ABC_transporter-like_ATP-bd"/>
</dbReference>
<dbReference type="GO" id="GO:0005524">
    <property type="term" value="F:ATP binding"/>
    <property type="evidence" value="ECO:0007669"/>
    <property type="project" value="UniProtKB-KW"/>
</dbReference>
<dbReference type="InterPro" id="IPR017871">
    <property type="entry name" value="ABC_transporter-like_CS"/>
</dbReference>
<dbReference type="PANTHER" id="PTHR43297">
    <property type="entry name" value="OLIGOPEPTIDE TRANSPORT ATP-BINDING PROTEIN APPD"/>
    <property type="match status" value="1"/>
</dbReference>
<keyword evidence="5" id="KW-0547">Nucleotide-binding</keyword>
<keyword evidence="6 9" id="KW-0067">ATP-binding</keyword>
<evidence type="ECO:0000256" key="6">
    <source>
        <dbReference type="ARBA" id="ARBA00022840"/>
    </source>
</evidence>
<dbReference type="RefSeq" id="WP_090209170.1">
    <property type="nucleotide sequence ID" value="NZ_FOZM01000002.1"/>
</dbReference>
<dbReference type="GO" id="GO:0015833">
    <property type="term" value="P:peptide transport"/>
    <property type="evidence" value="ECO:0007669"/>
    <property type="project" value="InterPro"/>
</dbReference>
<proteinExistence type="inferred from homology"/>
<dbReference type="GO" id="GO:0016887">
    <property type="term" value="F:ATP hydrolysis activity"/>
    <property type="evidence" value="ECO:0007669"/>
    <property type="project" value="InterPro"/>
</dbReference>
<organism evidence="9 10">
    <name type="scientific">Yoonia litorea</name>
    <dbReference type="NCBI Taxonomy" id="1123755"/>
    <lineage>
        <taxon>Bacteria</taxon>
        <taxon>Pseudomonadati</taxon>
        <taxon>Pseudomonadota</taxon>
        <taxon>Alphaproteobacteria</taxon>
        <taxon>Rhodobacterales</taxon>
        <taxon>Paracoccaceae</taxon>
        <taxon>Yoonia</taxon>
    </lineage>
</organism>
<dbReference type="InterPro" id="IPR027417">
    <property type="entry name" value="P-loop_NTPase"/>
</dbReference>
<dbReference type="Proteomes" id="UP000198926">
    <property type="component" value="Unassembled WGS sequence"/>
</dbReference>
<evidence type="ECO:0000313" key="10">
    <source>
        <dbReference type="Proteomes" id="UP000198926"/>
    </source>
</evidence>
<dbReference type="GO" id="GO:0005886">
    <property type="term" value="C:plasma membrane"/>
    <property type="evidence" value="ECO:0007669"/>
    <property type="project" value="UniProtKB-SubCell"/>
</dbReference>
<comment type="subcellular location">
    <subcellularLocation>
        <location evidence="1">Cell inner membrane</location>
        <topology evidence="1">Peripheral membrane protein</topology>
    </subcellularLocation>
</comment>
<reference evidence="9 10" key="1">
    <citation type="submission" date="2016-10" db="EMBL/GenBank/DDBJ databases">
        <authorList>
            <person name="de Groot N.N."/>
        </authorList>
    </citation>
    <scope>NUCLEOTIDE SEQUENCE [LARGE SCALE GENOMIC DNA]</scope>
    <source>
        <strain evidence="9 10">DSM 29433</strain>
    </source>
</reference>
<dbReference type="PROSITE" id="PS00211">
    <property type="entry name" value="ABC_TRANSPORTER_1"/>
    <property type="match status" value="1"/>
</dbReference>
<dbReference type="SUPFAM" id="SSF52540">
    <property type="entry name" value="P-loop containing nucleoside triphosphate hydrolases"/>
    <property type="match status" value="1"/>
</dbReference>
<keyword evidence="7" id="KW-0472">Membrane</keyword>
<evidence type="ECO:0000256" key="2">
    <source>
        <dbReference type="ARBA" id="ARBA00005417"/>
    </source>
</evidence>
<dbReference type="Pfam" id="PF00005">
    <property type="entry name" value="ABC_tran"/>
    <property type="match status" value="1"/>
</dbReference>
<dbReference type="Pfam" id="PF08352">
    <property type="entry name" value="oligo_HPY"/>
    <property type="match status" value="1"/>
</dbReference>
<keyword evidence="3" id="KW-0813">Transport</keyword>
<evidence type="ECO:0000256" key="7">
    <source>
        <dbReference type="ARBA" id="ARBA00023136"/>
    </source>
</evidence>
<dbReference type="STRING" id="1123755.SAMN05444714_2590"/>
<dbReference type="InterPro" id="IPR003593">
    <property type="entry name" value="AAA+_ATPase"/>
</dbReference>
<protein>
    <submittedName>
        <fullName evidence="9">Oligopeptide transport system ATP-binding protein</fullName>
    </submittedName>
</protein>
<dbReference type="InterPro" id="IPR013563">
    <property type="entry name" value="Oligopep_ABC_C"/>
</dbReference>
<dbReference type="AlphaFoldDB" id="A0A1I6MXE8"/>
<keyword evidence="4" id="KW-1003">Cell membrane</keyword>
<dbReference type="EMBL" id="FOZM01000002">
    <property type="protein sequence ID" value="SFS20334.1"/>
    <property type="molecule type" value="Genomic_DNA"/>
</dbReference>
<dbReference type="PANTHER" id="PTHR43297:SF7">
    <property type="entry name" value="D,D-DIPEPTIDE TRANSPORT ATP-BINDING PROTEIN DDPD-RELATED"/>
    <property type="match status" value="1"/>
</dbReference>
<evidence type="ECO:0000256" key="1">
    <source>
        <dbReference type="ARBA" id="ARBA00004417"/>
    </source>
</evidence>
<keyword evidence="10" id="KW-1185">Reference proteome</keyword>